<evidence type="ECO:0000256" key="1">
    <source>
        <dbReference type="ARBA" id="ARBA00000085"/>
    </source>
</evidence>
<dbReference type="PROSITE" id="PS50112">
    <property type="entry name" value="PAS"/>
    <property type="match status" value="1"/>
</dbReference>
<dbReference type="SMART" id="SM00065">
    <property type="entry name" value="GAF"/>
    <property type="match status" value="1"/>
</dbReference>
<dbReference type="SMART" id="SM00388">
    <property type="entry name" value="HisKA"/>
    <property type="match status" value="1"/>
</dbReference>
<dbReference type="SMART" id="SM00387">
    <property type="entry name" value="HATPase_c"/>
    <property type="match status" value="1"/>
</dbReference>
<comment type="catalytic activity">
    <reaction evidence="1">
        <text>ATP + protein L-histidine = ADP + protein N-phospho-L-histidine.</text>
        <dbReference type="EC" id="2.7.13.3"/>
    </reaction>
</comment>
<dbReference type="GO" id="GO:0000155">
    <property type="term" value="F:phosphorelay sensor kinase activity"/>
    <property type="evidence" value="ECO:0007669"/>
    <property type="project" value="InterPro"/>
</dbReference>
<dbReference type="InterPro" id="IPR029016">
    <property type="entry name" value="GAF-like_dom_sf"/>
</dbReference>
<evidence type="ECO:0000256" key="2">
    <source>
        <dbReference type="ARBA" id="ARBA00012438"/>
    </source>
</evidence>
<gene>
    <name evidence="10" type="ORF">A5481_19100</name>
</gene>
<feature type="modified residue" description="4-aspartylphosphate" evidence="6">
    <location>
        <position position="873"/>
    </location>
</feature>
<keyword evidence="3 6" id="KW-0597">Phosphoprotein</keyword>
<dbReference type="PANTHER" id="PTHR43065">
    <property type="entry name" value="SENSOR HISTIDINE KINASE"/>
    <property type="match status" value="1"/>
</dbReference>
<dbReference type="PRINTS" id="PR00344">
    <property type="entry name" value="BCTRLSENSOR"/>
</dbReference>
<dbReference type="InterPro" id="IPR004358">
    <property type="entry name" value="Sig_transdc_His_kin-like_C"/>
</dbReference>
<keyword evidence="5" id="KW-0418">Kinase</keyword>
<dbReference type="Pfam" id="PF08447">
    <property type="entry name" value="PAS_3"/>
    <property type="match status" value="1"/>
</dbReference>
<evidence type="ECO:0000256" key="5">
    <source>
        <dbReference type="ARBA" id="ARBA00022777"/>
    </source>
</evidence>
<evidence type="ECO:0000259" key="7">
    <source>
        <dbReference type="PROSITE" id="PS50109"/>
    </source>
</evidence>
<dbReference type="EC" id="2.7.13.3" evidence="2"/>
<dbReference type="SUPFAM" id="SSF55874">
    <property type="entry name" value="ATPase domain of HSP90 chaperone/DNA topoisomerase II/histidine kinase"/>
    <property type="match status" value="1"/>
</dbReference>
<dbReference type="InterPro" id="IPR013655">
    <property type="entry name" value="PAS_fold_3"/>
</dbReference>
<dbReference type="Gene3D" id="3.30.450.40">
    <property type="match status" value="1"/>
</dbReference>
<dbReference type="SMART" id="SM00091">
    <property type="entry name" value="PAS"/>
    <property type="match status" value="2"/>
</dbReference>
<dbReference type="EMBL" id="LWHQ01000038">
    <property type="protein sequence ID" value="OAS22504.1"/>
    <property type="molecule type" value="Genomic_DNA"/>
</dbReference>
<dbReference type="SUPFAM" id="SSF55781">
    <property type="entry name" value="GAF domain-like"/>
    <property type="match status" value="1"/>
</dbReference>
<dbReference type="InterPro" id="IPR036097">
    <property type="entry name" value="HisK_dim/P_sf"/>
</dbReference>
<evidence type="ECO:0000259" key="8">
    <source>
        <dbReference type="PROSITE" id="PS50110"/>
    </source>
</evidence>
<dbReference type="PROSITE" id="PS50109">
    <property type="entry name" value="HIS_KIN"/>
    <property type="match status" value="1"/>
</dbReference>
<dbReference type="Pfam" id="PF01590">
    <property type="entry name" value="GAF"/>
    <property type="match status" value="1"/>
</dbReference>
<name>A0A179S5N8_9HYPH</name>
<keyword evidence="4" id="KW-0808">Transferase</keyword>
<reference evidence="10 11" key="1">
    <citation type="submission" date="2016-04" db="EMBL/GenBank/DDBJ databases">
        <authorList>
            <person name="Evans L.H."/>
            <person name="Alamgir A."/>
            <person name="Owens N."/>
            <person name="Weber N.D."/>
            <person name="Virtaneva K."/>
            <person name="Barbian K."/>
            <person name="Babar A."/>
            <person name="Rosenke K."/>
        </authorList>
    </citation>
    <scope>NUCLEOTIDE SEQUENCE [LARGE SCALE GENOMIC DNA]</scope>
    <source>
        <strain evidence="10 11">PMB02</strain>
    </source>
</reference>
<dbReference type="InterPro" id="IPR013656">
    <property type="entry name" value="PAS_4"/>
</dbReference>
<dbReference type="PANTHER" id="PTHR43065:SF49">
    <property type="entry name" value="HISTIDINE KINASE"/>
    <property type="match status" value="1"/>
</dbReference>
<dbReference type="AlphaFoldDB" id="A0A179S5N8"/>
<dbReference type="InterPro" id="IPR001789">
    <property type="entry name" value="Sig_transdc_resp-reg_receiver"/>
</dbReference>
<dbReference type="RefSeq" id="WP_053082199.1">
    <property type="nucleotide sequence ID" value="NZ_LWHQ01000038.1"/>
</dbReference>
<dbReference type="Pfam" id="PF00512">
    <property type="entry name" value="HisKA"/>
    <property type="match status" value="1"/>
</dbReference>
<dbReference type="InterPro" id="IPR000014">
    <property type="entry name" value="PAS"/>
</dbReference>
<dbReference type="InterPro" id="IPR003661">
    <property type="entry name" value="HisK_dim/P_dom"/>
</dbReference>
<feature type="domain" description="Response regulatory" evidence="8">
    <location>
        <begin position="822"/>
        <end position="935"/>
    </location>
</feature>
<dbReference type="InterPro" id="IPR003594">
    <property type="entry name" value="HATPase_dom"/>
</dbReference>
<feature type="domain" description="PAS" evidence="9">
    <location>
        <begin position="455"/>
        <end position="508"/>
    </location>
</feature>
<dbReference type="Pfam" id="PF00072">
    <property type="entry name" value="Response_reg"/>
    <property type="match status" value="1"/>
</dbReference>
<dbReference type="PROSITE" id="PS50110">
    <property type="entry name" value="RESPONSE_REGULATORY"/>
    <property type="match status" value="1"/>
</dbReference>
<evidence type="ECO:0000259" key="9">
    <source>
        <dbReference type="PROSITE" id="PS50112"/>
    </source>
</evidence>
<dbReference type="Pfam" id="PF02518">
    <property type="entry name" value="HATPase_c"/>
    <property type="match status" value="1"/>
</dbReference>
<comment type="caution">
    <text evidence="10">The sequence shown here is derived from an EMBL/GenBank/DDBJ whole genome shotgun (WGS) entry which is preliminary data.</text>
</comment>
<evidence type="ECO:0000313" key="10">
    <source>
        <dbReference type="EMBL" id="OAS22504.1"/>
    </source>
</evidence>
<dbReference type="Gene3D" id="3.30.450.20">
    <property type="entry name" value="PAS domain"/>
    <property type="match status" value="3"/>
</dbReference>
<accession>A0A179S5N8</accession>
<dbReference type="InterPro" id="IPR036890">
    <property type="entry name" value="HATPase_C_sf"/>
</dbReference>
<dbReference type="Gene3D" id="3.30.565.10">
    <property type="entry name" value="Histidine kinase-like ATPase, C-terminal domain"/>
    <property type="match status" value="1"/>
</dbReference>
<evidence type="ECO:0000256" key="3">
    <source>
        <dbReference type="ARBA" id="ARBA00022553"/>
    </source>
</evidence>
<evidence type="ECO:0000256" key="6">
    <source>
        <dbReference type="PROSITE-ProRule" id="PRU00169"/>
    </source>
</evidence>
<sequence length="946" mass="104352">MSTHIIEQGSQATANFYNDIDIGFCIIEVAFDAPNRQADYRFLEVNSAFEEHTGLIDVTGRWMRNLAPDHEQFWFDRYGSIARTGRPARFEYSAQALGGRHFEVYAYRTGDPEQQRVAVLFADISLRKREERLRTALFDLTDRLAEQEDVAALTDVACGILGRTLGVQLVGYGLVNPVAETITVDHDWTTDGAQSLAGMLQFRDFGSYIDDLKRGETVVVEDARTDPRTETFAAALEERSARAFVNTPIFERGQFVALQYVSTGEPRIWMEEELRFIREVGVRTRTATARRQAEMALQASEARQRHLLQQMPSFVGVLTGPDHTYAYVNDAYVRTAGPRAYLGRSVRDVFPELAGQGFFELLDQVYATGVPFSARTTPVRFAGEDTDRYIDFSFQPTRRDDGTVTGIFVGGYDVTEQQRTALALRELNVDLERKVTERALARGRTWQLSPDIMGVINAQGYFEQSNPAWATVLGWSEAEVASTVFFDFLHPDDVAPAQEAWAAALNLGLPALSFENRYRHKDGGWRWLSWVAVPDDGKVYCSARDITAGKEQANALLRAEDALRQAQKLEAVGQLTGGVAHDFNNLLTVIKSSTDLLKRTNLPEERRVRYVGAISDTVDRAARLTGQLLAFARRQTLKPEVFAACDGVRAITEMVGTLTGARIKLVTDLPEERVFISADPSQFDTALVNMAVNARDAMDGEGQITIMVRPADAIPAMRTHPAVEGRFAAISLSDTGTGIPADRLDQIFEPFFTTKEVGKGTGLGLSQVFGFAKQTGGDVMVSSVVGEGTTFTLYLPHVAAGQRETPTKALEPDVLTVGHDTCVLVVEDNADVGGFSVQALIELGFRPVLAGNADEALAELATDAGRFDVVFTDVVMPGMNGIDLAKEIQHRHPGLPVVLTSGYSHVLAQEGTHGFELLQKPYSADDLSRVFRRVTSRRPHPTALPN</sequence>
<dbReference type="SUPFAM" id="SSF52172">
    <property type="entry name" value="CheY-like"/>
    <property type="match status" value="1"/>
</dbReference>
<dbReference type="CDD" id="cd00130">
    <property type="entry name" value="PAS"/>
    <property type="match status" value="1"/>
</dbReference>
<dbReference type="NCBIfam" id="TIGR00229">
    <property type="entry name" value="sensory_box"/>
    <property type="match status" value="1"/>
</dbReference>
<evidence type="ECO:0000313" key="11">
    <source>
        <dbReference type="Proteomes" id="UP000078316"/>
    </source>
</evidence>
<organism evidence="10 11">
    <name type="scientific">Methylobacterium platani</name>
    <dbReference type="NCBI Taxonomy" id="427683"/>
    <lineage>
        <taxon>Bacteria</taxon>
        <taxon>Pseudomonadati</taxon>
        <taxon>Pseudomonadota</taxon>
        <taxon>Alphaproteobacteria</taxon>
        <taxon>Hyphomicrobiales</taxon>
        <taxon>Methylobacteriaceae</taxon>
        <taxon>Methylobacterium</taxon>
    </lineage>
</organism>
<dbReference type="SMART" id="SM00448">
    <property type="entry name" value="REC"/>
    <property type="match status" value="1"/>
</dbReference>
<dbReference type="STRING" id="427683.A5481_19100"/>
<dbReference type="InterPro" id="IPR011006">
    <property type="entry name" value="CheY-like_superfamily"/>
</dbReference>
<protein>
    <recommendedName>
        <fullName evidence="2">histidine kinase</fullName>
        <ecNumber evidence="2">2.7.13.3</ecNumber>
    </recommendedName>
</protein>
<evidence type="ECO:0000256" key="4">
    <source>
        <dbReference type="ARBA" id="ARBA00022679"/>
    </source>
</evidence>
<dbReference type="Gene3D" id="3.40.50.2300">
    <property type="match status" value="1"/>
</dbReference>
<feature type="domain" description="Histidine kinase" evidence="7">
    <location>
        <begin position="578"/>
        <end position="799"/>
    </location>
</feature>
<dbReference type="InterPro" id="IPR003018">
    <property type="entry name" value="GAF"/>
</dbReference>
<dbReference type="Pfam" id="PF08448">
    <property type="entry name" value="PAS_4"/>
    <property type="match status" value="1"/>
</dbReference>
<proteinExistence type="predicted"/>
<dbReference type="SUPFAM" id="SSF55785">
    <property type="entry name" value="PYP-like sensor domain (PAS domain)"/>
    <property type="match status" value="3"/>
</dbReference>
<dbReference type="InterPro" id="IPR035965">
    <property type="entry name" value="PAS-like_dom_sf"/>
</dbReference>
<dbReference type="InterPro" id="IPR005467">
    <property type="entry name" value="His_kinase_dom"/>
</dbReference>
<dbReference type="CDD" id="cd00082">
    <property type="entry name" value="HisKA"/>
    <property type="match status" value="1"/>
</dbReference>
<dbReference type="Proteomes" id="UP000078316">
    <property type="component" value="Unassembled WGS sequence"/>
</dbReference>
<dbReference type="Gene3D" id="1.10.287.130">
    <property type="match status" value="1"/>
</dbReference>
<dbReference type="SUPFAM" id="SSF47384">
    <property type="entry name" value="Homodimeric domain of signal transducing histidine kinase"/>
    <property type="match status" value="1"/>
</dbReference>